<keyword evidence="1" id="KW-0227">DNA damage</keyword>
<keyword evidence="1" id="KW-0347">Helicase</keyword>
<comment type="caution">
    <text evidence="3">The sequence shown here is derived from an EMBL/GenBank/DDBJ whole genome shotgun (WGS) entry which is preliminary data.</text>
</comment>
<dbReference type="InterPro" id="IPR051055">
    <property type="entry name" value="PIF1_helicase"/>
</dbReference>
<keyword evidence="1" id="KW-0234">DNA repair</keyword>
<dbReference type="Gene3D" id="3.40.50.300">
    <property type="entry name" value="P-loop containing nucleotide triphosphate hydrolases"/>
    <property type="match status" value="1"/>
</dbReference>
<keyword evidence="1" id="KW-0547">Nucleotide-binding</keyword>
<dbReference type="EMBL" id="CAUYUJ010019444">
    <property type="protein sequence ID" value="CAK0891218.1"/>
    <property type="molecule type" value="Genomic_DNA"/>
</dbReference>
<keyword evidence="1" id="KW-0067">ATP-binding</keyword>
<dbReference type="SUPFAM" id="SSF52540">
    <property type="entry name" value="P-loop containing nucleoside triphosphate hydrolases"/>
    <property type="match status" value="1"/>
</dbReference>
<comment type="cofactor">
    <cofactor evidence="1">
        <name>Mg(2+)</name>
        <dbReference type="ChEBI" id="CHEBI:18420"/>
    </cofactor>
</comment>
<protein>
    <recommendedName>
        <fullName evidence="1">ATP-dependent DNA helicase</fullName>
        <ecNumber evidence="1">5.6.2.3</ecNumber>
    </recommendedName>
</protein>
<accession>A0ABN9X0I6</accession>
<feature type="domain" description="DNA helicase Pif1-like DEAD-box helicase" evidence="2">
    <location>
        <begin position="102"/>
        <end position="250"/>
    </location>
</feature>
<dbReference type="InterPro" id="IPR027417">
    <property type="entry name" value="P-loop_NTPase"/>
</dbReference>
<evidence type="ECO:0000313" key="4">
    <source>
        <dbReference type="Proteomes" id="UP001189429"/>
    </source>
</evidence>
<sequence>HGRADLLYDDNDNDAPLEAAFVQDTDWGTSPTMYARKLMAERLPHRVGKTDAYRIPQDQYESTLFCIAPLQTLRGFAADRGMLAVFRTSAGRRQLKDVPAQFVQHLFLRGPGGSGNSFFMTQVALPVYEHFFPGCTRGFAAQNSAARLIGGSTFHFMAGLTRRQTLTRKRPSRQPQGKMLLRWNHLVLAMIDEASVADPQLLAVLNARANWGRHDSRRLDPSTLADTTFGNILAQICMGDFMQLNPVRTHSLLQTFLRGTDMHMPHERIEKERLDTEGWDIFDKLSEFVILFHGCHRFAPGDLLPELLKIMRTPGGQKLPPTLQEQIE</sequence>
<dbReference type="InterPro" id="IPR010285">
    <property type="entry name" value="DNA_helicase_pif1-like_DEAD"/>
</dbReference>
<name>A0ABN9X0I6_9DINO</name>
<dbReference type="Proteomes" id="UP001189429">
    <property type="component" value="Unassembled WGS sequence"/>
</dbReference>
<organism evidence="3 4">
    <name type="scientific">Prorocentrum cordatum</name>
    <dbReference type="NCBI Taxonomy" id="2364126"/>
    <lineage>
        <taxon>Eukaryota</taxon>
        <taxon>Sar</taxon>
        <taxon>Alveolata</taxon>
        <taxon>Dinophyceae</taxon>
        <taxon>Prorocentrales</taxon>
        <taxon>Prorocentraceae</taxon>
        <taxon>Prorocentrum</taxon>
    </lineage>
</organism>
<reference evidence="3" key="1">
    <citation type="submission" date="2023-10" db="EMBL/GenBank/DDBJ databases">
        <authorList>
            <person name="Chen Y."/>
            <person name="Shah S."/>
            <person name="Dougan E. K."/>
            <person name="Thang M."/>
            <person name="Chan C."/>
        </authorList>
    </citation>
    <scope>NUCLEOTIDE SEQUENCE [LARGE SCALE GENOMIC DNA]</scope>
</reference>
<keyword evidence="1" id="KW-0233">DNA recombination</keyword>
<dbReference type="PANTHER" id="PTHR47642:SF5">
    <property type="entry name" value="ATP-DEPENDENT DNA HELICASE"/>
    <property type="match status" value="1"/>
</dbReference>
<comment type="catalytic activity">
    <reaction evidence="1">
        <text>ATP + H2O = ADP + phosphate + H(+)</text>
        <dbReference type="Rhea" id="RHEA:13065"/>
        <dbReference type="ChEBI" id="CHEBI:15377"/>
        <dbReference type="ChEBI" id="CHEBI:15378"/>
        <dbReference type="ChEBI" id="CHEBI:30616"/>
        <dbReference type="ChEBI" id="CHEBI:43474"/>
        <dbReference type="ChEBI" id="CHEBI:456216"/>
        <dbReference type="EC" id="5.6.2.3"/>
    </reaction>
</comment>
<evidence type="ECO:0000259" key="2">
    <source>
        <dbReference type="Pfam" id="PF05970"/>
    </source>
</evidence>
<comment type="similarity">
    <text evidence="1">Belongs to the helicase family.</text>
</comment>
<keyword evidence="1" id="KW-0378">Hydrolase</keyword>
<evidence type="ECO:0000256" key="1">
    <source>
        <dbReference type="RuleBase" id="RU363044"/>
    </source>
</evidence>
<dbReference type="PANTHER" id="PTHR47642">
    <property type="entry name" value="ATP-DEPENDENT DNA HELICASE"/>
    <property type="match status" value="1"/>
</dbReference>
<keyword evidence="4" id="KW-1185">Reference proteome</keyword>
<gene>
    <name evidence="3" type="ORF">PCOR1329_LOCUS71223</name>
</gene>
<evidence type="ECO:0000313" key="3">
    <source>
        <dbReference type="EMBL" id="CAK0891218.1"/>
    </source>
</evidence>
<proteinExistence type="inferred from homology"/>
<feature type="non-terminal residue" evidence="3">
    <location>
        <position position="1"/>
    </location>
</feature>
<dbReference type="Pfam" id="PF05970">
    <property type="entry name" value="PIF1"/>
    <property type="match status" value="1"/>
</dbReference>
<dbReference type="EC" id="5.6.2.3" evidence="1"/>